<comment type="caution">
    <text evidence="2">The sequence shown here is derived from an EMBL/GenBank/DDBJ whole genome shotgun (WGS) entry which is preliminary data.</text>
</comment>
<evidence type="ECO:0000313" key="3">
    <source>
        <dbReference type="Proteomes" id="UP000315471"/>
    </source>
</evidence>
<dbReference type="RefSeq" id="WP_197171621.1">
    <property type="nucleotide sequence ID" value="NZ_SJPY01000005.1"/>
</dbReference>
<dbReference type="Gene3D" id="3.40.220.10">
    <property type="entry name" value="Leucine Aminopeptidase, subunit E, domain 1"/>
    <property type="match status" value="1"/>
</dbReference>
<accession>A0A5C6DVK6</accession>
<dbReference type="PANTHER" id="PTHR35596">
    <property type="entry name" value="DUF2263 DOMAIN-CONTAINING PROTEIN"/>
    <property type="match status" value="1"/>
</dbReference>
<dbReference type="Proteomes" id="UP000315471">
    <property type="component" value="Unassembled WGS sequence"/>
</dbReference>
<dbReference type="NCBIfam" id="TIGR02452">
    <property type="entry name" value="TIGR02452 family protein"/>
    <property type="match status" value="1"/>
</dbReference>
<dbReference type="AlphaFoldDB" id="A0A5C6DVK6"/>
<dbReference type="PANTHER" id="PTHR35596:SF1">
    <property type="entry name" value="MICROBIAL-TYPE PARG CATALYTIC DOMAIN-CONTAINING PROTEIN"/>
    <property type="match status" value="1"/>
</dbReference>
<organism evidence="2 3">
    <name type="scientific">Novipirellula aureliae</name>
    <dbReference type="NCBI Taxonomy" id="2527966"/>
    <lineage>
        <taxon>Bacteria</taxon>
        <taxon>Pseudomonadati</taxon>
        <taxon>Planctomycetota</taxon>
        <taxon>Planctomycetia</taxon>
        <taxon>Pirellulales</taxon>
        <taxon>Pirellulaceae</taxon>
        <taxon>Novipirellula</taxon>
    </lineage>
</organism>
<feature type="domain" description="Microbial-type PARG catalytic" evidence="1">
    <location>
        <begin position="2"/>
        <end position="68"/>
    </location>
</feature>
<keyword evidence="3" id="KW-1185">Reference proteome</keyword>
<dbReference type="EMBL" id="SJPY01000005">
    <property type="protein sequence ID" value="TWU39987.1"/>
    <property type="molecule type" value="Genomic_DNA"/>
</dbReference>
<evidence type="ECO:0000313" key="2">
    <source>
        <dbReference type="EMBL" id="TWU39987.1"/>
    </source>
</evidence>
<name>A0A5C6DVK6_9BACT</name>
<dbReference type="InterPro" id="IPR012664">
    <property type="entry name" value="CHP02452"/>
</dbReference>
<protein>
    <recommendedName>
        <fullName evidence="1">Microbial-type PARG catalytic domain-containing protein</fullName>
    </recommendedName>
</protein>
<evidence type="ECO:0000259" key="1">
    <source>
        <dbReference type="Pfam" id="PF10021"/>
    </source>
</evidence>
<dbReference type="InterPro" id="IPR043472">
    <property type="entry name" value="Macro_dom-like"/>
</dbReference>
<dbReference type="InterPro" id="IPR019261">
    <property type="entry name" value="PARG_cat_microbial"/>
</dbReference>
<gene>
    <name evidence="2" type="ORF">Q31b_33030</name>
</gene>
<sequence length="151" mass="16753">MALNIANGVEPGNGFLRDATAQEETLWRSSKLYATLFDDPMYDFHRDNDPAASSDWTILSPNVPVFRDDAGMECDTPWPLSFLTCAAPYAPAIGRLDAEPMLRQRILRVLSIAWAYDDESLGLGAWGCSMFANDPLQKAKDFRSALKGEFA</sequence>
<reference evidence="2 3" key="1">
    <citation type="submission" date="2019-02" db="EMBL/GenBank/DDBJ databases">
        <title>Deep-cultivation of Planctomycetes and their phenomic and genomic characterization uncovers novel biology.</title>
        <authorList>
            <person name="Wiegand S."/>
            <person name="Jogler M."/>
            <person name="Boedeker C."/>
            <person name="Pinto D."/>
            <person name="Vollmers J."/>
            <person name="Rivas-Marin E."/>
            <person name="Kohn T."/>
            <person name="Peeters S.H."/>
            <person name="Heuer A."/>
            <person name="Rast P."/>
            <person name="Oberbeckmann S."/>
            <person name="Bunk B."/>
            <person name="Jeske O."/>
            <person name="Meyerdierks A."/>
            <person name="Storesund J.E."/>
            <person name="Kallscheuer N."/>
            <person name="Luecker S."/>
            <person name="Lage O.M."/>
            <person name="Pohl T."/>
            <person name="Merkel B.J."/>
            <person name="Hornburger P."/>
            <person name="Mueller R.-W."/>
            <person name="Bruemmer F."/>
            <person name="Labrenz M."/>
            <person name="Spormann A.M."/>
            <person name="Op Den Camp H."/>
            <person name="Overmann J."/>
            <person name="Amann R."/>
            <person name="Jetten M.S.M."/>
            <person name="Mascher T."/>
            <person name="Medema M.H."/>
            <person name="Devos D.P."/>
            <person name="Kaster A.-K."/>
            <person name="Ovreas L."/>
            <person name="Rohde M."/>
            <person name="Galperin M.Y."/>
            <person name="Jogler C."/>
        </authorList>
    </citation>
    <scope>NUCLEOTIDE SEQUENCE [LARGE SCALE GENOMIC DNA]</scope>
    <source>
        <strain evidence="2 3">Q31b</strain>
    </source>
</reference>
<dbReference type="Pfam" id="PF10021">
    <property type="entry name" value="PARG_cat_microb"/>
    <property type="match status" value="1"/>
</dbReference>
<proteinExistence type="predicted"/>